<keyword evidence="3 7" id="KW-0812">Transmembrane</keyword>
<evidence type="ECO:0000256" key="2">
    <source>
        <dbReference type="ARBA" id="ARBA00022475"/>
    </source>
</evidence>
<keyword evidence="2" id="KW-1003">Cell membrane</keyword>
<feature type="transmembrane region" description="Helical" evidence="7">
    <location>
        <begin position="48"/>
        <end position="80"/>
    </location>
</feature>
<evidence type="ECO:0000256" key="1">
    <source>
        <dbReference type="ARBA" id="ARBA00004651"/>
    </source>
</evidence>
<dbReference type="Pfam" id="PF12270">
    <property type="entry name" value="Cyt_c_ox_IV"/>
    <property type="match status" value="1"/>
</dbReference>
<evidence type="ECO:0000256" key="6">
    <source>
        <dbReference type="ARBA" id="ARBA00047816"/>
    </source>
</evidence>
<protein>
    <submittedName>
        <fullName evidence="8">Unannotated protein</fullName>
    </submittedName>
</protein>
<keyword evidence="5 7" id="KW-0472">Membrane</keyword>
<evidence type="ECO:0000256" key="3">
    <source>
        <dbReference type="ARBA" id="ARBA00022692"/>
    </source>
</evidence>
<dbReference type="InterPro" id="IPR021050">
    <property type="entry name" value="Cyt_c_oxidase_su4_actinobac"/>
</dbReference>
<reference evidence="8" key="1">
    <citation type="submission" date="2020-05" db="EMBL/GenBank/DDBJ databases">
        <authorList>
            <person name="Chiriac C."/>
            <person name="Salcher M."/>
            <person name="Ghai R."/>
            <person name="Kavagutti S V."/>
        </authorList>
    </citation>
    <scope>NUCLEOTIDE SEQUENCE</scope>
</reference>
<accession>A0A6J6EFA2</accession>
<organism evidence="8">
    <name type="scientific">freshwater metagenome</name>
    <dbReference type="NCBI Taxonomy" id="449393"/>
    <lineage>
        <taxon>unclassified sequences</taxon>
        <taxon>metagenomes</taxon>
        <taxon>ecological metagenomes</taxon>
    </lineage>
</organism>
<sequence length="93" mass="10164">MAALTSFYILFAYRRVGNGPEDIETAEISDADADYGFYSPGSWWPLPVAFSAAVVALGMIYAVWLVLLGVVALLISLGGWTLEYYRGPRLPEA</sequence>
<proteinExistence type="predicted"/>
<gene>
    <name evidence="8" type="ORF">UFOPK1726_00516</name>
</gene>
<evidence type="ECO:0000256" key="5">
    <source>
        <dbReference type="ARBA" id="ARBA00023136"/>
    </source>
</evidence>
<evidence type="ECO:0000256" key="4">
    <source>
        <dbReference type="ARBA" id="ARBA00022989"/>
    </source>
</evidence>
<dbReference type="GO" id="GO:0005886">
    <property type="term" value="C:plasma membrane"/>
    <property type="evidence" value="ECO:0007669"/>
    <property type="project" value="UniProtKB-SubCell"/>
</dbReference>
<dbReference type="GO" id="GO:0022900">
    <property type="term" value="P:electron transport chain"/>
    <property type="evidence" value="ECO:0007669"/>
    <property type="project" value="InterPro"/>
</dbReference>
<name>A0A6J6EFA2_9ZZZZ</name>
<comment type="catalytic activity">
    <reaction evidence="6">
        <text>4 Fe(II)-[cytochrome c] + O2 + 8 H(+)(in) = 4 Fe(III)-[cytochrome c] + 2 H2O + 4 H(+)(out)</text>
        <dbReference type="Rhea" id="RHEA:11436"/>
        <dbReference type="Rhea" id="RHEA-COMP:10350"/>
        <dbReference type="Rhea" id="RHEA-COMP:14399"/>
        <dbReference type="ChEBI" id="CHEBI:15377"/>
        <dbReference type="ChEBI" id="CHEBI:15378"/>
        <dbReference type="ChEBI" id="CHEBI:15379"/>
        <dbReference type="ChEBI" id="CHEBI:29033"/>
        <dbReference type="ChEBI" id="CHEBI:29034"/>
        <dbReference type="EC" id="7.1.1.9"/>
    </reaction>
</comment>
<keyword evidence="4 7" id="KW-1133">Transmembrane helix</keyword>
<evidence type="ECO:0000313" key="8">
    <source>
        <dbReference type="EMBL" id="CAB4575032.1"/>
    </source>
</evidence>
<dbReference type="AlphaFoldDB" id="A0A6J6EFA2"/>
<dbReference type="GO" id="GO:0004129">
    <property type="term" value="F:cytochrome-c oxidase activity"/>
    <property type="evidence" value="ECO:0007669"/>
    <property type="project" value="UniProtKB-EC"/>
</dbReference>
<evidence type="ECO:0000256" key="7">
    <source>
        <dbReference type="SAM" id="Phobius"/>
    </source>
</evidence>
<dbReference type="EMBL" id="CAEZTT010000044">
    <property type="protein sequence ID" value="CAB4575032.1"/>
    <property type="molecule type" value="Genomic_DNA"/>
</dbReference>
<comment type="subcellular location">
    <subcellularLocation>
        <location evidence="1">Cell membrane</location>
        <topology evidence="1">Multi-pass membrane protein</topology>
    </subcellularLocation>
</comment>